<comment type="caution">
    <text evidence="1">The sequence shown here is derived from an EMBL/GenBank/DDBJ whole genome shotgun (WGS) entry which is preliminary data.</text>
</comment>
<protein>
    <recommendedName>
        <fullName evidence="3">Nucleotide-binding, alpha-beta plait</fullName>
    </recommendedName>
</protein>
<dbReference type="Pfam" id="PF07816">
    <property type="entry name" value="DUF1645"/>
    <property type="match status" value="1"/>
</dbReference>
<sequence>MKRKVSAHEIHYTANRAVAEEMRRKTFLPYKSGLLGGGSPSSNMFDECVAHLLDDLFQGYNGTVIAYRQPLRAYRCIDFNCSIDLDGDTSHPLLNTSRIQFSKNKEKDGKRLNPGNSLYISGLYTRPTHDELEEHFSKEGK</sequence>
<dbReference type="Proteomes" id="UP000243975">
    <property type="component" value="Unassembled WGS sequence"/>
</dbReference>
<dbReference type="EMBL" id="LEKV01006835">
    <property type="protein sequence ID" value="KVH43919.1"/>
    <property type="molecule type" value="Genomic_DNA"/>
</dbReference>
<organism evidence="1 2">
    <name type="scientific">Cynara cardunculus var. scolymus</name>
    <name type="common">Globe artichoke</name>
    <name type="synonym">Cynara scolymus</name>
    <dbReference type="NCBI Taxonomy" id="59895"/>
    <lineage>
        <taxon>Eukaryota</taxon>
        <taxon>Viridiplantae</taxon>
        <taxon>Streptophyta</taxon>
        <taxon>Embryophyta</taxon>
        <taxon>Tracheophyta</taxon>
        <taxon>Spermatophyta</taxon>
        <taxon>Magnoliopsida</taxon>
        <taxon>eudicotyledons</taxon>
        <taxon>Gunneridae</taxon>
        <taxon>Pentapetalae</taxon>
        <taxon>asterids</taxon>
        <taxon>campanulids</taxon>
        <taxon>Asterales</taxon>
        <taxon>Asteraceae</taxon>
        <taxon>Carduoideae</taxon>
        <taxon>Cardueae</taxon>
        <taxon>Carduinae</taxon>
        <taxon>Cynara</taxon>
    </lineage>
</organism>
<dbReference type="PANTHER" id="PTHR33095:SF81">
    <property type="entry name" value="OS07G0619500 PROTEIN"/>
    <property type="match status" value="1"/>
</dbReference>
<evidence type="ECO:0000313" key="2">
    <source>
        <dbReference type="Proteomes" id="UP000243975"/>
    </source>
</evidence>
<gene>
    <name evidence="1" type="ORF">Ccrd_025744</name>
</gene>
<feature type="non-terminal residue" evidence="1">
    <location>
        <position position="141"/>
    </location>
</feature>
<dbReference type="Gramene" id="KVH43919">
    <property type="protein sequence ID" value="KVH43919"/>
    <property type="gene ID" value="Ccrd_025744"/>
</dbReference>
<proteinExistence type="predicted"/>
<dbReference type="PANTHER" id="PTHR33095">
    <property type="entry name" value="OS07G0619500 PROTEIN"/>
    <property type="match status" value="1"/>
</dbReference>
<dbReference type="AlphaFoldDB" id="A0A103UY32"/>
<dbReference type="InterPro" id="IPR012442">
    <property type="entry name" value="DUF1645_plant"/>
</dbReference>
<reference evidence="1 2" key="1">
    <citation type="journal article" date="2016" name="Sci. Rep.">
        <title>The genome sequence of the outbreeding globe artichoke constructed de novo incorporating a phase-aware low-pass sequencing strategy of F1 progeny.</title>
        <authorList>
            <person name="Scaglione D."/>
            <person name="Reyes-Chin-Wo S."/>
            <person name="Acquadro A."/>
            <person name="Froenicke L."/>
            <person name="Portis E."/>
            <person name="Beitel C."/>
            <person name="Tirone M."/>
            <person name="Mauro R."/>
            <person name="Lo Monaco A."/>
            <person name="Mauromicale G."/>
            <person name="Faccioli P."/>
            <person name="Cattivelli L."/>
            <person name="Rieseberg L."/>
            <person name="Michelmore R."/>
            <person name="Lanteri S."/>
        </authorList>
    </citation>
    <scope>NUCLEOTIDE SEQUENCE [LARGE SCALE GENOMIC DNA]</scope>
    <source>
        <strain evidence="1">2C</strain>
    </source>
</reference>
<accession>A0A103UY32</accession>
<keyword evidence="2" id="KW-1185">Reference proteome</keyword>
<dbReference type="STRING" id="59895.A0A103UY32"/>
<name>A0A103UY32_CYNCS</name>
<evidence type="ECO:0008006" key="3">
    <source>
        <dbReference type="Google" id="ProtNLM"/>
    </source>
</evidence>
<dbReference type="InterPro" id="IPR036961">
    <property type="entry name" value="Kinesin_motor_dom_sf"/>
</dbReference>
<evidence type="ECO:0000313" key="1">
    <source>
        <dbReference type="EMBL" id="KVH43919.1"/>
    </source>
</evidence>
<dbReference type="Gene3D" id="3.40.850.10">
    <property type="entry name" value="Kinesin motor domain"/>
    <property type="match status" value="1"/>
</dbReference>